<dbReference type="EMBL" id="JBFPKE010000035">
    <property type="protein sequence ID" value="MEX3754213.1"/>
    <property type="molecule type" value="Genomic_DNA"/>
</dbReference>
<evidence type="ECO:0000313" key="1">
    <source>
        <dbReference type="EMBL" id="MEX3754213.1"/>
    </source>
</evidence>
<dbReference type="GeneID" id="27797107"/>
<name>A0ABV3WLW0_9BURK</name>
<dbReference type="Proteomes" id="UP001558535">
    <property type="component" value="Unassembled WGS sequence"/>
</dbReference>
<reference evidence="1 2" key="1">
    <citation type="submission" date="2024-07" db="EMBL/GenBank/DDBJ databases">
        <title>A survey of Mimosa microsymbionts across Brazilian biomes reveals a high diversity of Paraburkholderia nodulating endemic species, but also that Cupriavidus is common as a symbiont of widespread species.</title>
        <authorList>
            <person name="Rouws L."/>
            <person name="Barauna A."/>
            <person name="Beukes C."/>
            <person name="Rouws J.R.C."/>
            <person name="De Faria S.M."/>
            <person name="Gross E."/>
            <person name="Bueno Dos Reis Junior F."/>
            <person name="Simon M.F."/>
            <person name="Maluk M."/>
            <person name="Odee D.W."/>
            <person name="Kenicer G."/>
            <person name="Young J.P.W."/>
            <person name="Reis V.M."/>
            <person name="Zilli J."/>
            <person name="James E.K."/>
        </authorList>
    </citation>
    <scope>NUCLEOTIDE SEQUENCE [LARGE SCALE GENOMIC DNA]</scope>
    <source>
        <strain evidence="1 2">BR14375</strain>
    </source>
</reference>
<accession>A0ABV3WLW0</accession>
<organism evidence="1 2">
    <name type="scientific">Paraburkholderia phenoliruptrix</name>
    <dbReference type="NCBI Taxonomy" id="252970"/>
    <lineage>
        <taxon>Bacteria</taxon>
        <taxon>Pseudomonadati</taxon>
        <taxon>Pseudomonadota</taxon>
        <taxon>Betaproteobacteria</taxon>
        <taxon>Burkholderiales</taxon>
        <taxon>Burkholderiaceae</taxon>
        <taxon>Paraburkholderia</taxon>
    </lineage>
</organism>
<gene>
    <name evidence="1" type="ORF">AB3X84_30060</name>
</gene>
<proteinExistence type="predicted"/>
<sequence length="183" mass="20645">MSFSEADNNENQASNINTCRCHVAACSNLPDTRMEWMKRKFIDVDTVMTGDAAALMPNMYGTYRVVGKSNKVNPNISQIKLTRSEKGNPVLRFFDKSGKEFESWSTPQECYGRKSESGAFSSLLCGRLGDRKGRGQFELSKESSDSLRNIYPKNLPITDNAYHYYSYEGFGSPIVEMSLQKTE</sequence>
<evidence type="ECO:0000313" key="2">
    <source>
        <dbReference type="Proteomes" id="UP001558535"/>
    </source>
</evidence>
<dbReference type="RefSeq" id="WP_148281789.1">
    <property type="nucleotide sequence ID" value="NZ_CADILN010000002.1"/>
</dbReference>
<comment type="caution">
    <text evidence="1">The sequence shown here is derived from an EMBL/GenBank/DDBJ whole genome shotgun (WGS) entry which is preliminary data.</text>
</comment>
<protein>
    <submittedName>
        <fullName evidence="1">Uncharacterized protein</fullName>
    </submittedName>
</protein>
<keyword evidence="2" id="KW-1185">Reference proteome</keyword>